<accession>A0A8S3ZJQ2</accession>
<dbReference type="PANTHER" id="PTHR31624">
    <property type="entry name" value="UPF0472 PROTEIN C16ORF72"/>
    <property type="match status" value="1"/>
</dbReference>
<dbReference type="Pfam" id="PF15251">
    <property type="entry name" value="TAPR1-like"/>
    <property type="match status" value="1"/>
</dbReference>
<dbReference type="OrthoDB" id="5823474at2759"/>
<protein>
    <submittedName>
        <fullName evidence="4">Uncharacterized protein</fullName>
    </submittedName>
</protein>
<dbReference type="EMBL" id="CAJHNH020003680">
    <property type="protein sequence ID" value="CAG5129804.1"/>
    <property type="molecule type" value="Genomic_DNA"/>
</dbReference>
<dbReference type="GO" id="GO:0005634">
    <property type="term" value="C:nucleus"/>
    <property type="evidence" value="ECO:0007669"/>
    <property type="project" value="UniProtKB-SubCell"/>
</dbReference>
<evidence type="ECO:0000256" key="3">
    <source>
        <dbReference type="SAM" id="MobiDB-lite"/>
    </source>
</evidence>
<dbReference type="PANTHER" id="PTHR31624:SF4">
    <property type="entry name" value="CHROMOSOME 16 OPEN READING FRAME 72"/>
    <property type="match status" value="1"/>
</dbReference>
<feature type="region of interest" description="Disordered" evidence="3">
    <location>
        <begin position="230"/>
        <end position="256"/>
    </location>
</feature>
<evidence type="ECO:0000256" key="1">
    <source>
        <dbReference type="ARBA" id="ARBA00004123"/>
    </source>
</evidence>
<dbReference type="Proteomes" id="UP000678393">
    <property type="component" value="Unassembled WGS sequence"/>
</dbReference>
<name>A0A8S3ZJQ2_9EUPU</name>
<reference evidence="4" key="1">
    <citation type="submission" date="2021-04" db="EMBL/GenBank/DDBJ databases">
        <authorList>
            <consortium name="Molecular Ecology Group"/>
        </authorList>
    </citation>
    <scope>NUCLEOTIDE SEQUENCE</scope>
</reference>
<dbReference type="InterPro" id="IPR040308">
    <property type="entry name" value="HAPR1"/>
</dbReference>
<sequence>MSQEDSHGGDQTPEHWFSNFEDECFDELESQGRIEPRLQSAEEYAAQQLWQGFQQTSTAIAQLYNYKDVAHDGYVLLVPFNRAAESLTKFYKDSLHNARECLRLGVQCGRTSRARDIAAWARKKRKCIRRDELLAYLCGKSLPPHAHNNRSRRSIERQVPRRTSHPNDVIDSMEYPVRETIALQNLNGGISNNMNHSRPSINSSCTGSSFSKPPVMDDYIYPDDRVWNSEARKRSSSFSSTDVNMESPSRKRGRFQ</sequence>
<evidence type="ECO:0000313" key="4">
    <source>
        <dbReference type="EMBL" id="CAG5129804.1"/>
    </source>
</evidence>
<dbReference type="InterPro" id="IPR029196">
    <property type="entry name" value="HAPSTR1-like"/>
</dbReference>
<evidence type="ECO:0000256" key="2">
    <source>
        <dbReference type="ARBA" id="ARBA00023242"/>
    </source>
</evidence>
<organism evidence="4 5">
    <name type="scientific">Candidula unifasciata</name>
    <dbReference type="NCBI Taxonomy" id="100452"/>
    <lineage>
        <taxon>Eukaryota</taxon>
        <taxon>Metazoa</taxon>
        <taxon>Spiralia</taxon>
        <taxon>Lophotrochozoa</taxon>
        <taxon>Mollusca</taxon>
        <taxon>Gastropoda</taxon>
        <taxon>Heterobranchia</taxon>
        <taxon>Euthyneura</taxon>
        <taxon>Panpulmonata</taxon>
        <taxon>Eupulmonata</taxon>
        <taxon>Stylommatophora</taxon>
        <taxon>Helicina</taxon>
        <taxon>Helicoidea</taxon>
        <taxon>Geomitridae</taxon>
        <taxon>Candidula</taxon>
    </lineage>
</organism>
<gene>
    <name evidence="4" type="ORF">CUNI_LOCUS15362</name>
</gene>
<comment type="subcellular location">
    <subcellularLocation>
        <location evidence="1">Nucleus</location>
    </subcellularLocation>
</comment>
<keyword evidence="2" id="KW-0539">Nucleus</keyword>
<keyword evidence="5" id="KW-1185">Reference proteome</keyword>
<comment type="caution">
    <text evidence="4">The sequence shown here is derived from an EMBL/GenBank/DDBJ whole genome shotgun (WGS) entry which is preliminary data.</text>
</comment>
<feature type="region of interest" description="Disordered" evidence="3">
    <location>
        <begin position="145"/>
        <end position="169"/>
    </location>
</feature>
<evidence type="ECO:0000313" key="5">
    <source>
        <dbReference type="Proteomes" id="UP000678393"/>
    </source>
</evidence>
<proteinExistence type="predicted"/>
<dbReference type="AlphaFoldDB" id="A0A8S3ZJQ2"/>